<dbReference type="Proteomes" id="UP001208186">
    <property type="component" value="Unassembled WGS sequence"/>
</dbReference>
<evidence type="ECO:0000256" key="1">
    <source>
        <dbReference type="SAM" id="MobiDB-lite"/>
    </source>
</evidence>
<protein>
    <submittedName>
        <fullName evidence="4">Uncharacterized protein</fullName>
    </submittedName>
</protein>
<dbReference type="AlphaFoldDB" id="A0AAE3LE56"/>
<evidence type="ECO:0000313" key="5">
    <source>
        <dbReference type="Proteomes" id="UP001208186"/>
    </source>
</evidence>
<keyword evidence="2" id="KW-0472">Membrane</keyword>
<evidence type="ECO:0000313" key="3">
    <source>
        <dbReference type="EMBL" id="MCU4716860.1"/>
    </source>
</evidence>
<proteinExistence type="predicted"/>
<keyword evidence="2" id="KW-0812">Transmembrane</keyword>
<accession>A0AAE3LE56</accession>
<feature type="region of interest" description="Disordered" evidence="1">
    <location>
        <begin position="1"/>
        <end position="27"/>
    </location>
</feature>
<dbReference type="Proteomes" id="UP001209746">
    <property type="component" value="Unassembled WGS sequence"/>
</dbReference>
<name>A0AAE3LE56_9EURY</name>
<evidence type="ECO:0000313" key="6">
    <source>
        <dbReference type="Proteomes" id="UP001209746"/>
    </source>
</evidence>
<reference evidence="4" key="1">
    <citation type="submission" date="2023-02" db="EMBL/GenBank/DDBJ databases">
        <title>Enrichment on poylsaccharides allowed isolation of novel metabolic and taxonomic groups of Haloarchaea.</title>
        <authorList>
            <person name="Sorokin D.Y."/>
            <person name="Elcheninov A.G."/>
            <person name="Khizhniak T.V."/>
            <person name="Kolganova T.V."/>
            <person name="Kublanov I.V."/>
        </authorList>
    </citation>
    <scope>NUCLEOTIDE SEQUENCE</scope>
    <source>
        <strain evidence="3 5">HArc-curdl5-1</strain>
        <strain evidence="4">HArc-curdl7</strain>
    </source>
</reference>
<dbReference type="EMBL" id="JAOPKC010000001">
    <property type="protein sequence ID" value="MCU4716860.1"/>
    <property type="molecule type" value="Genomic_DNA"/>
</dbReference>
<dbReference type="EMBL" id="JAOPKD010000001">
    <property type="protein sequence ID" value="MCU4725535.1"/>
    <property type="molecule type" value="Genomic_DNA"/>
</dbReference>
<keyword evidence="5" id="KW-1185">Reference proteome</keyword>
<sequence>MSAPPEWIQQYSPDTYGEDDPADNPYTQNAMDVQQAREKREQMKLAGVVAGLIVLYWVVSR</sequence>
<evidence type="ECO:0000313" key="4">
    <source>
        <dbReference type="EMBL" id="MCU4725535.1"/>
    </source>
</evidence>
<keyword evidence="2" id="KW-1133">Transmembrane helix</keyword>
<gene>
    <name evidence="4" type="ORF">OB914_00900</name>
    <name evidence="3" type="ORF">OB916_02120</name>
</gene>
<comment type="caution">
    <text evidence="4">The sequence shown here is derived from an EMBL/GenBank/DDBJ whole genome shotgun (WGS) entry which is preliminary data.</text>
</comment>
<dbReference type="RefSeq" id="WP_315907621.1">
    <property type="nucleotide sequence ID" value="NZ_JAOPKC010000001.1"/>
</dbReference>
<organism evidence="4 6">
    <name type="scientific">Halapricum hydrolyticum</name>
    <dbReference type="NCBI Taxonomy" id="2979991"/>
    <lineage>
        <taxon>Archaea</taxon>
        <taxon>Methanobacteriati</taxon>
        <taxon>Methanobacteriota</taxon>
        <taxon>Stenosarchaea group</taxon>
        <taxon>Halobacteria</taxon>
        <taxon>Halobacteriales</taxon>
        <taxon>Haloarculaceae</taxon>
        <taxon>Halapricum</taxon>
    </lineage>
</organism>
<feature type="transmembrane region" description="Helical" evidence="2">
    <location>
        <begin position="43"/>
        <end position="59"/>
    </location>
</feature>
<evidence type="ECO:0000256" key="2">
    <source>
        <dbReference type="SAM" id="Phobius"/>
    </source>
</evidence>